<dbReference type="PANTHER" id="PTHR30483:SF6">
    <property type="entry name" value="PERIPLASMIC BINDING PROTEIN OF ABC TRANSPORTER FOR NATURAL AMINO ACIDS"/>
    <property type="match status" value="1"/>
</dbReference>
<feature type="domain" description="Leucine-binding protein" evidence="4">
    <location>
        <begin position="65"/>
        <end position="371"/>
    </location>
</feature>
<name>A0A2I2KQE6_9ACTN</name>
<sequence length="433" mass="44855">MRFSRGRTGRGRSATVPPRRQRRLLTVVAMSTAGLVAVAACGSGGSSTASSPTGSTGANAATGSPVVIGFINQTTGQQAAYPEMTVAAQAAIKYVNAELGGAGGHRVDMHVCNTDGTPTQTQSCAQKLAAEKPLLVVAGSDFNWALATKIFNGANIPVFGQTPVQGPDYTAKDTYYLSNGSLGAGAAQAAYVIKNAPDAKKVGIIGPQIPALQSIITLITKALEAKGKSVKPVTFPPTTTDFLSAWSALGAKDLDYVIAELPTPFCVPLINASKSQNNTTPVITTALCNSATTFSKVGDAMDGWAMNGTGPDPYGNTPDAVLYRAKMAQYAGKSANLGGYAPFGFQVLMWVTQSIMKPVASGLTADAVRAQALKPGGHVFLGPDSYQCASNEKYTSVCSWDVYMTKVKGRAIDSTPGSAEYIDALETLKSTGV</sequence>
<dbReference type="SUPFAM" id="SSF53822">
    <property type="entry name" value="Periplasmic binding protein-like I"/>
    <property type="match status" value="1"/>
</dbReference>
<keyword evidence="2" id="KW-0732">Signal</keyword>
<evidence type="ECO:0000259" key="4">
    <source>
        <dbReference type="Pfam" id="PF13458"/>
    </source>
</evidence>
<dbReference type="InterPro" id="IPR051010">
    <property type="entry name" value="BCAA_transport"/>
</dbReference>
<comment type="similarity">
    <text evidence="1">Belongs to the leucine-binding protein family.</text>
</comment>
<dbReference type="InterPro" id="IPR028081">
    <property type="entry name" value="Leu-bd"/>
</dbReference>
<dbReference type="Gene3D" id="3.40.50.2300">
    <property type="match status" value="2"/>
</dbReference>
<feature type="compositionally biased region" description="Basic residues" evidence="3">
    <location>
        <begin position="1"/>
        <end position="10"/>
    </location>
</feature>
<evidence type="ECO:0000313" key="5">
    <source>
        <dbReference type="EMBL" id="SNQ47891.1"/>
    </source>
</evidence>
<dbReference type="RefSeq" id="WP_165818351.1">
    <property type="nucleotide sequence ID" value="NZ_FZMO01000121.1"/>
</dbReference>
<dbReference type="InterPro" id="IPR028082">
    <property type="entry name" value="Peripla_BP_I"/>
</dbReference>
<evidence type="ECO:0000256" key="3">
    <source>
        <dbReference type="SAM" id="MobiDB-lite"/>
    </source>
</evidence>
<evidence type="ECO:0000256" key="2">
    <source>
        <dbReference type="ARBA" id="ARBA00022729"/>
    </source>
</evidence>
<protein>
    <submittedName>
        <fullName evidence="5">Putative Branched-chain amino acid transport system substrate-binding protein</fullName>
    </submittedName>
</protein>
<dbReference type="AlphaFoldDB" id="A0A2I2KQE6"/>
<keyword evidence="6" id="KW-1185">Reference proteome</keyword>
<gene>
    <name evidence="5" type="ORF">FRACA_2070005</name>
</gene>
<proteinExistence type="inferred from homology"/>
<dbReference type="EMBL" id="FZMO01000121">
    <property type="protein sequence ID" value="SNQ47891.1"/>
    <property type="molecule type" value="Genomic_DNA"/>
</dbReference>
<organism evidence="5 6">
    <name type="scientific">Frankia canadensis</name>
    <dbReference type="NCBI Taxonomy" id="1836972"/>
    <lineage>
        <taxon>Bacteria</taxon>
        <taxon>Bacillati</taxon>
        <taxon>Actinomycetota</taxon>
        <taxon>Actinomycetes</taxon>
        <taxon>Frankiales</taxon>
        <taxon>Frankiaceae</taxon>
        <taxon>Frankia</taxon>
    </lineage>
</organism>
<reference evidence="5 6" key="1">
    <citation type="submission" date="2017-06" db="EMBL/GenBank/DDBJ databases">
        <authorList>
            <person name="Kim H.J."/>
            <person name="Triplett B.A."/>
        </authorList>
    </citation>
    <scope>NUCLEOTIDE SEQUENCE [LARGE SCALE GENOMIC DNA]</scope>
    <source>
        <strain evidence="5">FRACA_ARgP5</strain>
    </source>
</reference>
<feature type="region of interest" description="Disordered" evidence="3">
    <location>
        <begin position="1"/>
        <end position="21"/>
    </location>
</feature>
<evidence type="ECO:0000313" key="6">
    <source>
        <dbReference type="Proteomes" id="UP000234331"/>
    </source>
</evidence>
<dbReference type="PANTHER" id="PTHR30483">
    <property type="entry name" value="LEUCINE-SPECIFIC-BINDING PROTEIN"/>
    <property type="match status" value="1"/>
</dbReference>
<accession>A0A2I2KQE6</accession>
<dbReference type="Proteomes" id="UP000234331">
    <property type="component" value="Unassembled WGS sequence"/>
</dbReference>
<evidence type="ECO:0000256" key="1">
    <source>
        <dbReference type="ARBA" id="ARBA00010062"/>
    </source>
</evidence>
<dbReference type="Pfam" id="PF13458">
    <property type="entry name" value="Peripla_BP_6"/>
    <property type="match status" value="1"/>
</dbReference>